<name>A0A5Q2RIV2_9ACTN</name>
<dbReference type="KEGG" id="atq:GH723_03930"/>
<proteinExistence type="predicted"/>
<dbReference type="Proteomes" id="UP000334019">
    <property type="component" value="Chromosome"/>
</dbReference>
<reference evidence="1 2" key="1">
    <citation type="submission" date="2019-11" db="EMBL/GenBank/DDBJ databases">
        <authorList>
            <person name="He Y."/>
        </authorList>
    </citation>
    <scope>NUCLEOTIDE SEQUENCE [LARGE SCALE GENOMIC DNA]</scope>
    <source>
        <strain evidence="1 2">SCSIO 58843</strain>
    </source>
</reference>
<evidence type="ECO:0000313" key="1">
    <source>
        <dbReference type="EMBL" id="QGG94316.1"/>
    </source>
</evidence>
<sequence>MTVYLAYSDAVVDEDAQGPWDEVVLLEPHLAFVRSELHRSAVYHGLKDALPAGASLLVVELDEVPKFKGMASGTLAWARRHIP</sequence>
<gene>
    <name evidence="1" type="ORF">GH723_03930</name>
</gene>
<dbReference type="RefSeq" id="WP_153758422.1">
    <property type="nucleotide sequence ID" value="NZ_CP045851.1"/>
</dbReference>
<organism evidence="1 2">
    <name type="scientific">Actinomarinicola tropica</name>
    <dbReference type="NCBI Taxonomy" id="2789776"/>
    <lineage>
        <taxon>Bacteria</taxon>
        <taxon>Bacillati</taxon>
        <taxon>Actinomycetota</taxon>
        <taxon>Acidimicrobiia</taxon>
        <taxon>Acidimicrobiales</taxon>
        <taxon>Iamiaceae</taxon>
        <taxon>Actinomarinicola</taxon>
    </lineage>
</organism>
<dbReference type="EMBL" id="CP045851">
    <property type="protein sequence ID" value="QGG94316.1"/>
    <property type="molecule type" value="Genomic_DNA"/>
</dbReference>
<protein>
    <submittedName>
        <fullName evidence="1">Uncharacterized protein</fullName>
    </submittedName>
</protein>
<accession>A0A5Q2RIV2</accession>
<dbReference type="AlphaFoldDB" id="A0A5Q2RIV2"/>
<evidence type="ECO:0000313" key="2">
    <source>
        <dbReference type="Proteomes" id="UP000334019"/>
    </source>
</evidence>
<keyword evidence="2" id="KW-1185">Reference proteome</keyword>